<dbReference type="PROSITE" id="PS50893">
    <property type="entry name" value="ABC_TRANSPORTER_2"/>
    <property type="match status" value="1"/>
</dbReference>
<dbReference type="InterPro" id="IPR003439">
    <property type="entry name" value="ABC_transporter-like_ATP-bd"/>
</dbReference>
<keyword evidence="1" id="KW-0813">Transport</keyword>
<evidence type="ECO:0000256" key="2">
    <source>
        <dbReference type="ARBA" id="ARBA00022741"/>
    </source>
</evidence>
<sequence length="204" mass="22046">MHIRILIDNIGKRFGERLLFSNISAEVASGQCLSVTGCNGSGKSTLLKIITGLVRPSTGRIRLTLDNTSSPKEQISYTGFVSPEMAMYTALTGIENIIFWTKVRGVPSSKSEAEKLCCQVGLGKTGCDPVATYSTGMRQRLKLAVIKGINPLVWILDEPSSNLDVSGRIIVKELIADAVRQNAAVILATNEVEEVLYGDSTLEL</sequence>
<evidence type="ECO:0000313" key="6">
    <source>
        <dbReference type="Proteomes" id="UP000049855"/>
    </source>
</evidence>
<proteinExistence type="predicted"/>
<gene>
    <name evidence="5" type="ORF">SpAn4DRAFT_0162</name>
</gene>
<dbReference type="GO" id="GO:0016887">
    <property type="term" value="F:ATP hydrolysis activity"/>
    <property type="evidence" value="ECO:0007669"/>
    <property type="project" value="InterPro"/>
</dbReference>
<dbReference type="PANTHER" id="PTHR42939">
    <property type="entry name" value="ABC TRANSPORTER ATP-BINDING PROTEIN ALBC-RELATED"/>
    <property type="match status" value="1"/>
</dbReference>
<keyword evidence="3" id="KW-0067">ATP-binding</keyword>
<dbReference type="Proteomes" id="UP000049855">
    <property type="component" value="Unassembled WGS sequence"/>
</dbReference>
<keyword evidence="6" id="KW-1185">Reference proteome</keyword>
<keyword evidence="2" id="KW-0547">Nucleotide-binding</keyword>
<protein>
    <submittedName>
        <fullName evidence="5">ABC transporter involved in cytochrome c biogenesis, ATPase component CcmA</fullName>
    </submittedName>
</protein>
<dbReference type="SUPFAM" id="SSF52540">
    <property type="entry name" value="P-loop containing nucleoside triphosphate hydrolases"/>
    <property type="match status" value="1"/>
</dbReference>
<feature type="domain" description="ABC transporter" evidence="4">
    <location>
        <begin position="5"/>
        <end position="204"/>
    </location>
</feature>
<evidence type="ECO:0000259" key="4">
    <source>
        <dbReference type="PROSITE" id="PS50893"/>
    </source>
</evidence>
<dbReference type="Gene3D" id="3.40.50.300">
    <property type="entry name" value="P-loop containing nucleotide triphosphate hydrolases"/>
    <property type="match status" value="1"/>
</dbReference>
<dbReference type="Pfam" id="PF00005">
    <property type="entry name" value="ABC_tran"/>
    <property type="match status" value="1"/>
</dbReference>
<dbReference type="AlphaFoldDB" id="A0A0U1L1Z2"/>
<dbReference type="RefSeq" id="WP_021170966.1">
    <property type="nucleotide sequence ID" value="NZ_CTRP01000014.1"/>
</dbReference>
<dbReference type="PANTHER" id="PTHR42939:SF1">
    <property type="entry name" value="ABC TRANSPORTER ATP-BINDING PROTEIN ALBC-RELATED"/>
    <property type="match status" value="1"/>
</dbReference>
<accession>A0A0U1L1Z2</accession>
<dbReference type="InterPro" id="IPR027417">
    <property type="entry name" value="P-loop_NTPase"/>
</dbReference>
<evidence type="ECO:0000256" key="1">
    <source>
        <dbReference type="ARBA" id="ARBA00022448"/>
    </source>
</evidence>
<dbReference type="SMART" id="SM00382">
    <property type="entry name" value="AAA"/>
    <property type="match status" value="1"/>
</dbReference>
<reference evidence="6" key="1">
    <citation type="submission" date="2015-03" db="EMBL/GenBank/DDBJ databases">
        <authorList>
            <person name="Nijsse Bart"/>
        </authorList>
    </citation>
    <scope>NUCLEOTIDE SEQUENCE [LARGE SCALE GENOMIC DNA]</scope>
</reference>
<organism evidence="5 6">
    <name type="scientific">Sporomusa ovata</name>
    <dbReference type="NCBI Taxonomy" id="2378"/>
    <lineage>
        <taxon>Bacteria</taxon>
        <taxon>Bacillati</taxon>
        <taxon>Bacillota</taxon>
        <taxon>Negativicutes</taxon>
        <taxon>Selenomonadales</taxon>
        <taxon>Sporomusaceae</taxon>
        <taxon>Sporomusa</taxon>
    </lineage>
</organism>
<dbReference type="InterPro" id="IPR003593">
    <property type="entry name" value="AAA+_ATPase"/>
</dbReference>
<dbReference type="EMBL" id="CTRP01000014">
    <property type="protein sequence ID" value="CQR73700.1"/>
    <property type="molecule type" value="Genomic_DNA"/>
</dbReference>
<evidence type="ECO:0000313" key="5">
    <source>
        <dbReference type="EMBL" id="CQR73700.1"/>
    </source>
</evidence>
<evidence type="ECO:0000256" key="3">
    <source>
        <dbReference type="ARBA" id="ARBA00022840"/>
    </source>
</evidence>
<dbReference type="InterPro" id="IPR051782">
    <property type="entry name" value="ABC_Transporter_VariousFunc"/>
</dbReference>
<name>A0A0U1L1Z2_9FIRM</name>
<dbReference type="GO" id="GO:0005524">
    <property type="term" value="F:ATP binding"/>
    <property type="evidence" value="ECO:0007669"/>
    <property type="project" value="UniProtKB-KW"/>
</dbReference>